<dbReference type="InterPro" id="IPR039844">
    <property type="entry name" value="URB1"/>
</dbReference>
<dbReference type="InterPro" id="IPR059018">
    <property type="entry name" value="HEAT_URB1"/>
</dbReference>
<dbReference type="GO" id="GO:0000466">
    <property type="term" value="P:maturation of 5.8S rRNA from tricistronic rRNA transcript (SSU-rRNA, 5.8S rRNA, LSU-rRNA)"/>
    <property type="evidence" value="ECO:0007669"/>
    <property type="project" value="TreeGrafter"/>
</dbReference>
<organism evidence="4 5">
    <name type="scientific">Pichia kudriavzevii</name>
    <name type="common">Yeast</name>
    <name type="synonym">Issatchenkia orientalis</name>
    <dbReference type="NCBI Taxonomy" id="4909"/>
    <lineage>
        <taxon>Eukaryota</taxon>
        <taxon>Fungi</taxon>
        <taxon>Dikarya</taxon>
        <taxon>Ascomycota</taxon>
        <taxon>Saccharomycotina</taxon>
        <taxon>Pichiomycetes</taxon>
        <taxon>Pichiales</taxon>
        <taxon>Pichiaceae</taxon>
        <taxon>Pichia</taxon>
    </lineage>
</organism>
<dbReference type="Pfam" id="PF26140">
    <property type="entry name" value="HEAT_URB1"/>
    <property type="match status" value="1"/>
</dbReference>
<dbReference type="HOGENOM" id="CLU_003174_0_0_1"/>
<gene>
    <name evidence="4" type="ORF">JL09_g1962</name>
</gene>
<reference evidence="5" key="1">
    <citation type="journal article" date="2014" name="Microb. Cell Fact.">
        <title>Exploiting Issatchenkia orientalis SD108 for succinic acid production.</title>
        <authorList>
            <person name="Xiao H."/>
            <person name="Shao Z."/>
            <person name="Jiang Y."/>
            <person name="Dole S."/>
            <person name="Zhao H."/>
        </authorList>
    </citation>
    <scope>NUCLEOTIDE SEQUENCE [LARGE SCALE GENOMIC DNA]</scope>
    <source>
        <strain evidence="5">SD108</strain>
    </source>
</reference>
<dbReference type="PANTHER" id="PTHR13500:SF0">
    <property type="entry name" value="NUCLEOLAR PRE-RIBOSOMAL-ASSOCIATED PROTEIN 1"/>
    <property type="match status" value="1"/>
</dbReference>
<dbReference type="eggNOG" id="KOG1791">
    <property type="taxonomic scope" value="Eukaryota"/>
</dbReference>
<proteinExistence type="predicted"/>
<dbReference type="InterPro" id="IPR032436">
    <property type="entry name" value="URB1_C"/>
</dbReference>
<dbReference type="PANTHER" id="PTHR13500">
    <property type="entry name" value="NUCLEOLAR PRERIBOSOMAL-ASSOCIATED PROTEIN 1"/>
    <property type="match status" value="1"/>
</dbReference>
<evidence type="ECO:0000313" key="4">
    <source>
        <dbReference type="EMBL" id="KGK38912.1"/>
    </source>
</evidence>
<dbReference type="InterPro" id="IPR016024">
    <property type="entry name" value="ARM-type_fold"/>
</dbReference>
<dbReference type="Pfam" id="PF11707">
    <property type="entry name" value="Npa1"/>
    <property type="match status" value="1"/>
</dbReference>
<feature type="domain" description="URB1 N-terminal" evidence="1">
    <location>
        <begin position="56"/>
        <end position="389"/>
    </location>
</feature>
<dbReference type="GO" id="GO:0005730">
    <property type="term" value="C:nucleolus"/>
    <property type="evidence" value="ECO:0007669"/>
    <property type="project" value="TreeGrafter"/>
</dbReference>
<accession>A0A099P408</accession>
<name>A0A099P408_PICKU</name>
<feature type="domain" description="URB1 central HEAT repeat" evidence="3">
    <location>
        <begin position="593"/>
        <end position="800"/>
    </location>
</feature>
<dbReference type="VEuPathDB" id="FungiDB:C5L36_0E04480"/>
<evidence type="ECO:0000313" key="5">
    <source>
        <dbReference type="Proteomes" id="UP000029867"/>
    </source>
</evidence>
<evidence type="ECO:0000259" key="1">
    <source>
        <dbReference type="Pfam" id="PF11707"/>
    </source>
</evidence>
<feature type="domain" description="URB1 C-terminal" evidence="2">
    <location>
        <begin position="1497"/>
        <end position="1729"/>
    </location>
</feature>
<dbReference type="InterPro" id="IPR021714">
    <property type="entry name" value="URB1_N"/>
</dbReference>
<dbReference type="SUPFAM" id="SSF48371">
    <property type="entry name" value="ARM repeat"/>
    <property type="match status" value="1"/>
</dbReference>
<dbReference type="Pfam" id="PF16201">
    <property type="entry name" value="NopRA1"/>
    <property type="match status" value="1"/>
</dbReference>
<dbReference type="Proteomes" id="UP000029867">
    <property type="component" value="Unassembled WGS sequence"/>
</dbReference>
<evidence type="ECO:0000259" key="2">
    <source>
        <dbReference type="Pfam" id="PF16201"/>
    </source>
</evidence>
<dbReference type="EMBL" id="JQFK01000014">
    <property type="protein sequence ID" value="KGK38912.1"/>
    <property type="molecule type" value="Genomic_DNA"/>
</dbReference>
<evidence type="ECO:0008006" key="6">
    <source>
        <dbReference type="Google" id="ProtNLM"/>
    </source>
</evidence>
<comment type="caution">
    <text evidence="4">The sequence shown here is derived from an EMBL/GenBank/DDBJ whole genome shotgun (WGS) entry which is preliminary data.</text>
</comment>
<sequence length="1786" mass="205311">MSSGDRSKYSANVSTDSALRLAEFIEDCENEQDEISTSDENIQKIKNFLDVKFNTTSIVQIQSFCATTNDHSSLSALNVNLATLIKLANRYPQLHQSIKFLVLEIISTHNVKVFYRCLSNEHPGVANPALKLISQIVSFNNGVFVDEFLENFDLTVKSFCDLMYPTKATAKLSKNGKSFLTVRHNMVTFWINLCSNASPLTRMDLLSNNKKINSGWIKYITEFDNNSLIKRTLQFFETKVLNEPSFRKMTKCKLLGDFTIGKFVELYKISDIKDEIHKLLLKITTDEENGLLFHDYRTYFQNVPLACLPSNANFNNNGVSIQIADQKFKINNKIIYNILTSLKPWSDTLHLKLLISILEHVPELNAPYNYHLLHINGTHDPKLTSFYVGQTLLLTKITQLPIPQDFITFTKTFIDQSIGSPPSIGKYYSIKLLMEAICPAQLNRSSLTKGLKAKEPLIRHLTTQLVISVIKKFSKINKLLKINENSIFSSFSQELMKDLINLKLPDPSVFVGLTNEVLKTEKVNKLLLLNYMKTAEYYQNILDINVPLQLGPVSKLIGIDIEDPNSNKEKLSDVDILLFNSYLSLTAMQSISSQHNKWWNVTKGSKNSLFTSIAKLPYDLQYHDENDKEKANIVIDDNLLHKVVEVLSNLVDDQLVFEDFRLKNNNILFSQTWAVVLSFINTFNSLSTENVESISTICKIVDESISRAIKTPYRYYDIVSKISKDSRLSVFYVAVCEQCKFADAKFKPIVHSWIEYLSLFMFLLGEPIDTMKIIAKDYLSIDIEFNLQNYEKFVENHRQLVNEQATTFSMISLTPFKQLKTVVKNLIPKSDAEVIAILDRINTIINSDYELKSVEELLLDLISTYASYVMQRYNGTALDGINEYEINLLDGKYWNSFFVNEEDLVGSQLRSSKKFFIMSLLREVFLELWGKVMNSSFKKSLTESIEKLVHSINLSETAIKKVSEYIWVLSSEKLVSLLISKENHQFSDALLEVAQSRKVKLETSQIIEYCRISKDVQLKLSNIQSFRGLANGATFDSDQVEELVKLAKESHTKVLYYNILEIVCVQSEAYVKKIVQSLETEFEEISSDIEGYKFLQFLSTKDKTFRKRLYDIAVQKIGLMVGKHTPISVTLNVYLHTISLHMKNEKLDEVVETMIEQLLSLNDVRNVASLIFSPEMTSVILQLYVEEDDKANVKKTWLYRATLYITKVFAESQGEVEIEPFLESLMETFKESFWKYVPKNMLNSQLEVICSRPWINNLKVLKYCTWIVRTGSKNVIECTKVFNILINNSSLVFNQGNDKDEERRYYTSVILYLLINMNVKQLTTYENIMKITKMYKGTNRASDLVLKEVLKLMEIEHGESWIQFVSNWDLIDDWFPVITDGIVEVPELIIDTPGIPGCLTVSLYKGIIDKSVQYFNPANRNVKFPELKNTLITQREDIELLKEFYESKDVDALEINNNVVYDIEFLLLLIINNEDLFKIVDDSVKVNIRALIDTGLLQLVVCGLSHESPDVQEISRRIISSILLTIEFDLKMMELKREGKGPETETGASVSTFKERSAFKVYLGNLLYTLEFKKYVQMEEGVVEPVPKLFFILLSYLVPVLANPSHFLYEKSYRYILSGSKYRDFEIPMYKTIMVNFMKDEHSSHGEKSDDNDYYKELQWMLNALGNSITSNEDLKTLRRNGVFEELLNLLNSPMLNTTTVESILNVFEKIIKLENGADTLNRSFGFLSFVELKKALFEGSKGKLGQEMKNLVIKSIISSDCNGKDKRSREWCEDDFKLIVKRVCK</sequence>
<evidence type="ECO:0000259" key="3">
    <source>
        <dbReference type="Pfam" id="PF26140"/>
    </source>
</evidence>
<dbReference type="GO" id="GO:0000463">
    <property type="term" value="P:maturation of LSU-rRNA from tricistronic rRNA transcript (SSU-rRNA, 5.8S rRNA, LSU-rRNA)"/>
    <property type="evidence" value="ECO:0007669"/>
    <property type="project" value="TreeGrafter"/>
</dbReference>
<protein>
    <recommendedName>
        <fullName evidence="6">Nucleolar pre-ribosomal-associated protein 1</fullName>
    </recommendedName>
</protein>